<dbReference type="PANTHER" id="PTHR11088">
    <property type="entry name" value="TRNA DIMETHYLALLYLTRANSFERASE"/>
    <property type="match status" value="1"/>
</dbReference>
<dbReference type="InterPro" id="IPR039657">
    <property type="entry name" value="Dimethylallyltransferase"/>
</dbReference>
<dbReference type="Pfam" id="PF01715">
    <property type="entry name" value="IPPT"/>
    <property type="match status" value="1"/>
</dbReference>
<comment type="catalytic activity">
    <reaction evidence="9 10 11">
        <text>adenosine(37) in tRNA + dimethylallyl diphosphate = N(6)-dimethylallyladenosine(37) in tRNA + diphosphate</text>
        <dbReference type="Rhea" id="RHEA:26482"/>
        <dbReference type="Rhea" id="RHEA-COMP:10162"/>
        <dbReference type="Rhea" id="RHEA-COMP:10375"/>
        <dbReference type="ChEBI" id="CHEBI:33019"/>
        <dbReference type="ChEBI" id="CHEBI:57623"/>
        <dbReference type="ChEBI" id="CHEBI:74411"/>
        <dbReference type="ChEBI" id="CHEBI:74415"/>
        <dbReference type="EC" id="2.5.1.75"/>
    </reaction>
</comment>
<dbReference type="AlphaFoldDB" id="A0A3N1P0N7"/>
<proteinExistence type="inferred from homology"/>
<evidence type="ECO:0000256" key="10">
    <source>
        <dbReference type="HAMAP-Rule" id="MF_00185"/>
    </source>
</evidence>
<feature type="site" description="Interaction with substrate tRNA" evidence="10">
    <location>
        <position position="125"/>
    </location>
</feature>
<dbReference type="RefSeq" id="WP_123638185.1">
    <property type="nucleotide sequence ID" value="NZ_RJUK01000001.1"/>
</dbReference>
<name>A0A3N1P0N7_9GAMM</name>
<comment type="caution">
    <text evidence="10">Lacks conserved residue(s) required for the propagation of feature annotation.</text>
</comment>
<feature type="binding site" evidence="10">
    <location>
        <begin position="14"/>
        <end position="19"/>
    </location>
    <ligand>
        <name>substrate</name>
    </ligand>
</feature>
<dbReference type="Proteomes" id="UP000273643">
    <property type="component" value="Unassembled WGS sequence"/>
</dbReference>
<evidence type="ECO:0000256" key="13">
    <source>
        <dbReference type="RuleBase" id="RU003785"/>
    </source>
</evidence>
<evidence type="ECO:0000256" key="12">
    <source>
        <dbReference type="RuleBase" id="RU003784"/>
    </source>
</evidence>
<evidence type="ECO:0000256" key="5">
    <source>
        <dbReference type="ARBA" id="ARBA00022694"/>
    </source>
</evidence>
<feature type="site" description="Interaction with substrate tRNA" evidence="10">
    <location>
        <position position="103"/>
    </location>
</feature>
<evidence type="ECO:0000256" key="9">
    <source>
        <dbReference type="ARBA" id="ARBA00049563"/>
    </source>
</evidence>
<keyword evidence="15" id="KW-1185">Reference proteome</keyword>
<reference evidence="14 15" key="1">
    <citation type="submission" date="2018-11" db="EMBL/GenBank/DDBJ databases">
        <title>Genomic Encyclopedia of Type Strains, Phase IV (KMG-IV): sequencing the most valuable type-strain genomes for metagenomic binning, comparative biology and taxonomic classification.</title>
        <authorList>
            <person name="Goeker M."/>
        </authorList>
    </citation>
    <scope>NUCLEOTIDE SEQUENCE [LARGE SCALE GENOMIC DNA]</scope>
    <source>
        <strain evidence="14 15">DSM 16974</strain>
    </source>
</reference>
<protein>
    <recommendedName>
        <fullName evidence="10">tRNA dimethylallyltransferase</fullName>
        <ecNumber evidence="10">2.5.1.75</ecNumber>
    </recommendedName>
    <alternativeName>
        <fullName evidence="10">Dimethylallyl diphosphate:tRNA dimethylallyltransferase</fullName>
        <shortName evidence="10">DMAPP:tRNA dimethylallyltransferase</shortName>
        <shortName evidence="10">DMATase</shortName>
    </alternativeName>
    <alternativeName>
        <fullName evidence="10">Isopentenyl-diphosphate:tRNA isopentenyltransferase</fullName>
        <shortName evidence="10">IPP transferase</shortName>
        <shortName evidence="10">IPPT</shortName>
        <shortName evidence="10">IPTase</shortName>
    </alternativeName>
</protein>
<evidence type="ECO:0000256" key="8">
    <source>
        <dbReference type="ARBA" id="ARBA00022842"/>
    </source>
</evidence>
<evidence type="ECO:0000256" key="7">
    <source>
        <dbReference type="ARBA" id="ARBA00022840"/>
    </source>
</evidence>
<comment type="cofactor">
    <cofactor evidence="1 10">
        <name>Mg(2+)</name>
        <dbReference type="ChEBI" id="CHEBI:18420"/>
    </cofactor>
</comment>
<feature type="binding site" evidence="10">
    <location>
        <begin position="12"/>
        <end position="19"/>
    </location>
    <ligand>
        <name>ATP</name>
        <dbReference type="ChEBI" id="CHEBI:30616"/>
    </ligand>
</feature>
<dbReference type="GO" id="GO:0005524">
    <property type="term" value="F:ATP binding"/>
    <property type="evidence" value="ECO:0007669"/>
    <property type="project" value="UniProtKB-UniRule"/>
</dbReference>
<dbReference type="GO" id="GO:0006400">
    <property type="term" value="P:tRNA modification"/>
    <property type="evidence" value="ECO:0007669"/>
    <property type="project" value="TreeGrafter"/>
</dbReference>
<gene>
    <name evidence="10" type="primary">miaA</name>
    <name evidence="14" type="ORF">EDC38_1773</name>
</gene>
<dbReference type="GO" id="GO:0052381">
    <property type="term" value="F:tRNA dimethylallyltransferase activity"/>
    <property type="evidence" value="ECO:0007669"/>
    <property type="project" value="UniProtKB-UniRule"/>
</dbReference>
<evidence type="ECO:0000256" key="6">
    <source>
        <dbReference type="ARBA" id="ARBA00022741"/>
    </source>
</evidence>
<evidence type="ECO:0000313" key="14">
    <source>
        <dbReference type="EMBL" id="ROQ21151.1"/>
    </source>
</evidence>
<dbReference type="NCBIfam" id="TIGR00174">
    <property type="entry name" value="miaA"/>
    <property type="match status" value="1"/>
</dbReference>
<evidence type="ECO:0000256" key="2">
    <source>
        <dbReference type="ARBA" id="ARBA00003213"/>
    </source>
</evidence>
<dbReference type="EC" id="2.5.1.75" evidence="10"/>
<dbReference type="Gene3D" id="3.40.50.300">
    <property type="entry name" value="P-loop containing nucleotide triphosphate hydrolases"/>
    <property type="match status" value="1"/>
</dbReference>
<dbReference type="SUPFAM" id="SSF52540">
    <property type="entry name" value="P-loop containing nucleoside triphosphate hydrolases"/>
    <property type="match status" value="1"/>
</dbReference>
<sequence length="330" mass="36914">MTNRQKVIFLMGPTASGKTALAMALREHLPVELISVDSTLVYRGMDIGTAKPTAEELARAPHRLIDIRDPADPYSVADFRADAEREIADIHAAGRIPLLVGGTMLYFKALLDGLAPMPEADPAVREAIEREAAEHGWPHIHAQLAEVDPEMAAEIHPNHSQRLSRALEVYRVSGKTMTELRREQQAQAGPAFTERFDVTQLAISPRDRKVLHQRIQTRFEQMLEQGLIDEVKTLRARGDLQPSLPAIRAVGYRQVWEYLDAEEGPGPTMSRSELCERGVVATRQLAKRQVTWLRGWPSLSWIYTQDESGSDLNLQEIVKNTLNSMGTTTI</sequence>
<feature type="region of interest" description="Interaction with substrate tRNA" evidence="10">
    <location>
        <begin position="37"/>
        <end position="40"/>
    </location>
</feature>
<keyword evidence="4 10" id="KW-0808">Transferase</keyword>
<comment type="function">
    <text evidence="2 10 12">Catalyzes the transfer of a dimethylallyl group onto the adenine at position 37 in tRNAs that read codons beginning with uridine, leading to the formation of N6-(dimethylallyl)adenosine (i(6)A).</text>
</comment>
<evidence type="ECO:0000256" key="1">
    <source>
        <dbReference type="ARBA" id="ARBA00001946"/>
    </source>
</evidence>
<organism evidence="14 15">
    <name type="scientific">Marinimicrobium koreense</name>
    <dbReference type="NCBI Taxonomy" id="306545"/>
    <lineage>
        <taxon>Bacteria</taxon>
        <taxon>Pseudomonadati</taxon>
        <taxon>Pseudomonadota</taxon>
        <taxon>Gammaproteobacteria</taxon>
        <taxon>Cellvibrionales</taxon>
        <taxon>Cellvibrionaceae</taxon>
        <taxon>Marinimicrobium</taxon>
    </lineage>
</organism>
<feature type="region of interest" description="Interaction with substrate tRNA" evidence="10">
    <location>
        <begin position="161"/>
        <end position="165"/>
    </location>
</feature>
<dbReference type="InterPro" id="IPR018022">
    <property type="entry name" value="IPT"/>
</dbReference>
<keyword evidence="5 10" id="KW-0819">tRNA processing</keyword>
<keyword evidence="6 10" id="KW-0547">Nucleotide-binding</keyword>
<evidence type="ECO:0000313" key="15">
    <source>
        <dbReference type="Proteomes" id="UP000273643"/>
    </source>
</evidence>
<comment type="caution">
    <text evidence="14">The sequence shown here is derived from an EMBL/GenBank/DDBJ whole genome shotgun (WGS) entry which is preliminary data.</text>
</comment>
<evidence type="ECO:0000256" key="11">
    <source>
        <dbReference type="RuleBase" id="RU003783"/>
    </source>
</evidence>
<dbReference type="OrthoDB" id="9776390at2"/>
<comment type="similarity">
    <text evidence="3 10 13">Belongs to the IPP transferase family.</text>
</comment>
<dbReference type="InterPro" id="IPR027417">
    <property type="entry name" value="P-loop_NTPase"/>
</dbReference>
<evidence type="ECO:0000256" key="3">
    <source>
        <dbReference type="ARBA" id="ARBA00005842"/>
    </source>
</evidence>
<comment type="subunit">
    <text evidence="10">Monomer.</text>
</comment>
<dbReference type="FunFam" id="1.10.20.140:FF:000001">
    <property type="entry name" value="tRNA dimethylallyltransferase"/>
    <property type="match status" value="1"/>
</dbReference>
<accession>A0A3N1P0N7</accession>
<dbReference type="HAMAP" id="MF_00185">
    <property type="entry name" value="IPP_trans"/>
    <property type="match status" value="1"/>
</dbReference>
<evidence type="ECO:0000256" key="4">
    <source>
        <dbReference type="ARBA" id="ARBA00022679"/>
    </source>
</evidence>
<dbReference type="PANTHER" id="PTHR11088:SF60">
    <property type="entry name" value="TRNA DIMETHYLALLYLTRANSFERASE"/>
    <property type="match status" value="1"/>
</dbReference>
<keyword evidence="7 10" id="KW-0067">ATP-binding</keyword>
<dbReference type="Gene3D" id="1.10.20.140">
    <property type="match status" value="1"/>
</dbReference>
<keyword evidence="8 10" id="KW-0460">Magnesium</keyword>
<dbReference type="EMBL" id="RJUK01000001">
    <property type="protein sequence ID" value="ROQ21151.1"/>
    <property type="molecule type" value="Genomic_DNA"/>
</dbReference>